<protein>
    <submittedName>
        <fullName evidence="2">Protein N-acetyltransferase, RimJ/RimL family</fullName>
    </submittedName>
</protein>
<dbReference type="InterPro" id="IPR051531">
    <property type="entry name" value="N-acetyltransferase"/>
</dbReference>
<organism evidence="2 3">
    <name type="scientific">Klenkia taihuensis</name>
    <dbReference type="NCBI Taxonomy" id="1225127"/>
    <lineage>
        <taxon>Bacteria</taxon>
        <taxon>Bacillati</taxon>
        <taxon>Actinomycetota</taxon>
        <taxon>Actinomycetes</taxon>
        <taxon>Geodermatophilales</taxon>
        <taxon>Geodermatophilaceae</taxon>
        <taxon>Klenkia</taxon>
    </lineage>
</organism>
<dbReference type="Proteomes" id="UP000199022">
    <property type="component" value="Unassembled WGS sequence"/>
</dbReference>
<dbReference type="SUPFAM" id="SSF55729">
    <property type="entry name" value="Acyl-CoA N-acyltransferases (Nat)"/>
    <property type="match status" value="1"/>
</dbReference>
<reference evidence="3" key="1">
    <citation type="submission" date="2016-10" db="EMBL/GenBank/DDBJ databases">
        <authorList>
            <person name="Varghese N."/>
            <person name="Submissions S."/>
        </authorList>
    </citation>
    <scope>NUCLEOTIDE SEQUENCE [LARGE SCALE GENOMIC DNA]</scope>
    <source>
        <strain evidence="3">DSM 45962</strain>
    </source>
</reference>
<gene>
    <name evidence="2" type="ORF">SAMN05661030_0130</name>
</gene>
<dbReference type="STRING" id="1225127.SAMN05661030_0130"/>
<dbReference type="InterPro" id="IPR016181">
    <property type="entry name" value="Acyl_CoA_acyltransferase"/>
</dbReference>
<dbReference type="PROSITE" id="PS51186">
    <property type="entry name" value="GNAT"/>
    <property type="match status" value="1"/>
</dbReference>
<accession>A0A1I1GHE1</accession>
<evidence type="ECO:0000313" key="3">
    <source>
        <dbReference type="Proteomes" id="UP000199022"/>
    </source>
</evidence>
<dbReference type="InterPro" id="IPR000182">
    <property type="entry name" value="GNAT_dom"/>
</dbReference>
<name>A0A1I1GHE1_9ACTN</name>
<dbReference type="Pfam" id="PF13302">
    <property type="entry name" value="Acetyltransf_3"/>
    <property type="match status" value="1"/>
</dbReference>
<evidence type="ECO:0000259" key="1">
    <source>
        <dbReference type="PROSITE" id="PS51186"/>
    </source>
</evidence>
<proteinExistence type="predicted"/>
<evidence type="ECO:0000313" key="2">
    <source>
        <dbReference type="EMBL" id="SFC10846.1"/>
    </source>
</evidence>
<dbReference type="AlphaFoldDB" id="A0A1I1GHE1"/>
<feature type="domain" description="N-acetyltransferase" evidence="1">
    <location>
        <begin position="36"/>
        <end position="205"/>
    </location>
</feature>
<keyword evidence="2" id="KW-0808">Transferase</keyword>
<keyword evidence="3" id="KW-1185">Reference proteome</keyword>
<dbReference type="EMBL" id="FOMD01000001">
    <property type="protein sequence ID" value="SFC10846.1"/>
    <property type="molecule type" value="Genomic_DNA"/>
</dbReference>
<dbReference type="GO" id="GO:0016747">
    <property type="term" value="F:acyltransferase activity, transferring groups other than amino-acyl groups"/>
    <property type="evidence" value="ECO:0007669"/>
    <property type="project" value="InterPro"/>
</dbReference>
<dbReference type="PANTHER" id="PTHR43792:SF1">
    <property type="entry name" value="N-ACETYLTRANSFERASE DOMAIN-CONTAINING PROTEIN"/>
    <property type="match status" value="1"/>
</dbReference>
<dbReference type="PANTHER" id="PTHR43792">
    <property type="entry name" value="GNAT FAMILY, PUTATIVE (AFU_ORTHOLOGUE AFUA_3G00765)-RELATED-RELATED"/>
    <property type="match status" value="1"/>
</dbReference>
<dbReference type="Gene3D" id="3.40.630.30">
    <property type="match status" value="1"/>
</dbReference>
<sequence>MGPMAIDLRRRLAHPRPVLPGPGDRPVVPPLFTPRLRLRPVRPADGDAVVALHGDPEVMRHLGTGRPVPAARVRNRDLPRLLAHHGPLPLGYWAAEDRATDAFVGWFELRPMVTETVAAVELGYRLHRSYWGRGLATEGAAVLVDAAFASTDVDEVVATTLAVNTGSRRVMEKLGLTWRQTYTEDRTAPITGAELGEVEYAVTRAEWRPQRLQPFHRRQPRRRLVRRA</sequence>